<name>A0A0E9W5Q1_ANGAN</name>
<protein>
    <submittedName>
        <fullName evidence="2">Uncharacterized protein</fullName>
    </submittedName>
</protein>
<dbReference type="AlphaFoldDB" id="A0A0E9W5Q1"/>
<organism evidence="2">
    <name type="scientific">Anguilla anguilla</name>
    <name type="common">European freshwater eel</name>
    <name type="synonym">Muraena anguilla</name>
    <dbReference type="NCBI Taxonomy" id="7936"/>
    <lineage>
        <taxon>Eukaryota</taxon>
        <taxon>Metazoa</taxon>
        <taxon>Chordata</taxon>
        <taxon>Craniata</taxon>
        <taxon>Vertebrata</taxon>
        <taxon>Euteleostomi</taxon>
        <taxon>Actinopterygii</taxon>
        <taxon>Neopterygii</taxon>
        <taxon>Teleostei</taxon>
        <taxon>Anguilliformes</taxon>
        <taxon>Anguillidae</taxon>
        <taxon>Anguilla</taxon>
    </lineage>
</organism>
<evidence type="ECO:0000256" key="1">
    <source>
        <dbReference type="SAM" id="SignalP"/>
    </source>
</evidence>
<dbReference type="EMBL" id="GBXM01022880">
    <property type="protein sequence ID" value="JAH85697.1"/>
    <property type="molecule type" value="Transcribed_RNA"/>
</dbReference>
<accession>A0A0E9W5Q1</accession>
<evidence type="ECO:0000313" key="2">
    <source>
        <dbReference type="EMBL" id="JAH85697.1"/>
    </source>
</evidence>
<feature type="signal peptide" evidence="1">
    <location>
        <begin position="1"/>
        <end position="16"/>
    </location>
</feature>
<sequence>MLVFFMVIAIMSRTFLFKDCLLLPRPVSHGVKQVDWSLLHTHLKL</sequence>
<keyword evidence="1" id="KW-0732">Signal</keyword>
<reference evidence="2" key="1">
    <citation type="submission" date="2014-11" db="EMBL/GenBank/DDBJ databases">
        <authorList>
            <person name="Amaro Gonzalez C."/>
        </authorList>
    </citation>
    <scope>NUCLEOTIDE SEQUENCE</scope>
</reference>
<feature type="chain" id="PRO_5002434085" evidence="1">
    <location>
        <begin position="17"/>
        <end position="45"/>
    </location>
</feature>
<proteinExistence type="predicted"/>
<reference evidence="2" key="2">
    <citation type="journal article" date="2015" name="Fish Shellfish Immunol.">
        <title>Early steps in the European eel (Anguilla anguilla)-Vibrio vulnificus interaction in the gills: Role of the RtxA13 toxin.</title>
        <authorList>
            <person name="Callol A."/>
            <person name="Pajuelo D."/>
            <person name="Ebbesson L."/>
            <person name="Teles M."/>
            <person name="MacKenzie S."/>
            <person name="Amaro C."/>
        </authorList>
    </citation>
    <scope>NUCLEOTIDE SEQUENCE</scope>
</reference>